<dbReference type="OrthoDB" id="2753398at2759"/>
<organism evidence="2 3">
    <name type="scientific">Trametes pubescens</name>
    <name type="common">White-rot fungus</name>
    <dbReference type="NCBI Taxonomy" id="154538"/>
    <lineage>
        <taxon>Eukaryota</taxon>
        <taxon>Fungi</taxon>
        <taxon>Dikarya</taxon>
        <taxon>Basidiomycota</taxon>
        <taxon>Agaricomycotina</taxon>
        <taxon>Agaricomycetes</taxon>
        <taxon>Polyporales</taxon>
        <taxon>Polyporaceae</taxon>
        <taxon>Trametes</taxon>
    </lineage>
</organism>
<feature type="compositionally biased region" description="Polar residues" evidence="1">
    <location>
        <begin position="418"/>
        <end position="429"/>
    </location>
</feature>
<dbReference type="EMBL" id="MNAD01001701">
    <property type="protein sequence ID" value="OJT02100.1"/>
    <property type="molecule type" value="Genomic_DNA"/>
</dbReference>
<evidence type="ECO:0000313" key="3">
    <source>
        <dbReference type="Proteomes" id="UP000184267"/>
    </source>
</evidence>
<evidence type="ECO:0000256" key="1">
    <source>
        <dbReference type="SAM" id="MobiDB-lite"/>
    </source>
</evidence>
<accession>A0A1M2V3D5</accession>
<comment type="caution">
    <text evidence="2">The sequence shown here is derived from an EMBL/GenBank/DDBJ whole genome shotgun (WGS) entry which is preliminary data.</text>
</comment>
<protein>
    <submittedName>
        <fullName evidence="2">Uncharacterized protein</fullName>
    </submittedName>
</protein>
<name>A0A1M2V3D5_TRAPU</name>
<sequence>MQYRDIEDLYRLPVVRLPKPLTDAEWPKVMNALQDTLDKARANLNAHIIRFELHMRYEELKLAIRKHCVQLPRTPRMLLNPMPIDFIFTPKCRAALERPLDFSVRRVEDPFEAMVPALLKKWNTDVKKKLTRYLRRNLRRIPAGVDPLNLAIAIFTCSRCTDFSSHVPARARTMRYPEVLCHPCLRLEHGNLPHAEDDLYTRIVTRPNFMDDRYERNEEQKPLPCRCVPFDAGRLKDGPVAVASIERMRRVVSALGLDGARATTDELKACGGWLRCTLCEPGGPEEPVKRVYDWVAAFDHEYVHFCNSIDDDAERDSMWQRVDQPEVLTTIQELEPAARKALLSDRRPYWCCSLCWNYESSIRHIKTHLRDSHKIEDTDRAIRDGTIFRHPWIDPEGGRCVQVLRGDGSAHEEVSEGTAYSSDSGSDSE</sequence>
<feature type="region of interest" description="Disordered" evidence="1">
    <location>
        <begin position="407"/>
        <end position="429"/>
    </location>
</feature>
<dbReference type="AlphaFoldDB" id="A0A1M2V3D5"/>
<keyword evidence="3" id="KW-1185">Reference proteome</keyword>
<gene>
    <name evidence="2" type="ORF">TRAPUB_7433</name>
</gene>
<proteinExistence type="predicted"/>
<reference evidence="2 3" key="1">
    <citation type="submission" date="2016-10" db="EMBL/GenBank/DDBJ databases">
        <title>Genome sequence of the basidiomycete white-rot fungus Trametes pubescens.</title>
        <authorList>
            <person name="Makela M.R."/>
            <person name="Granchi Z."/>
            <person name="Peng M."/>
            <person name="De Vries R.P."/>
            <person name="Grigoriev I."/>
            <person name="Riley R."/>
            <person name="Hilden K."/>
        </authorList>
    </citation>
    <scope>NUCLEOTIDE SEQUENCE [LARGE SCALE GENOMIC DNA]</scope>
    <source>
        <strain evidence="2 3">FBCC735</strain>
    </source>
</reference>
<dbReference type="Proteomes" id="UP000184267">
    <property type="component" value="Unassembled WGS sequence"/>
</dbReference>
<evidence type="ECO:0000313" key="2">
    <source>
        <dbReference type="EMBL" id="OJT02100.1"/>
    </source>
</evidence>